<dbReference type="Gene3D" id="2.100.10.30">
    <property type="entry name" value="Jacalin-like lectin domain"/>
    <property type="match status" value="1"/>
</dbReference>
<feature type="domain" description="Jacalin-type lectin" evidence="3">
    <location>
        <begin position="165"/>
        <end position="311"/>
    </location>
</feature>
<keyword evidence="2" id="KW-0052">Apoplast</keyword>
<evidence type="ECO:0000259" key="3">
    <source>
        <dbReference type="PROSITE" id="PS51752"/>
    </source>
</evidence>
<comment type="caution">
    <text evidence="4">The sequence shown here is derived from an EMBL/GenBank/DDBJ whole genome shotgun (WGS) entry which is preliminary data.</text>
</comment>
<dbReference type="Pfam" id="PF01419">
    <property type="entry name" value="Jacalin"/>
    <property type="match status" value="1"/>
</dbReference>
<comment type="subcellular location">
    <subcellularLocation>
        <location evidence="2">Secreted</location>
        <location evidence="2">Extracellular space</location>
        <location evidence="2">Apoplast</location>
    </subcellularLocation>
</comment>
<dbReference type="InterPro" id="IPR033734">
    <property type="entry name" value="Jacalin-like_lectin_dom_plant"/>
</dbReference>
<dbReference type="Gramene" id="EER98287">
    <property type="protein sequence ID" value="EER98287"/>
    <property type="gene ID" value="SORBI_3002G093600"/>
</dbReference>
<dbReference type="PROSITE" id="PS51752">
    <property type="entry name" value="JACALIN_LECTIN"/>
    <property type="match status" value="1"/>
</dbReference>
<gene>
    <name evidence="4" type="ORF">BDA96_02G096600</name>
</gene>
<sequence>MATPSNLQVTPAAAFTEYNELNFQGLYLYRYMPGNAYANQAGIIDNTKIGIGATVVNNWNVWDGTGADAELVARAQGFHIQAGNWVNSFSLVFVNERFSGSTLEVMGIVVETGEWAIVGGTGQFAMATGVISKRLLDHRSAADGQIIELTIRAFCPVLKEPRYPVTKIGLFGGSGGSTMDIIEAPRSLESITVYTGWVVDSIAFSYIDYTAQKHSAGRWGGPGGDPHTIKLGESEVVTEVSGTVGNPYSGTNKLITSIKFVTNLNKTYGPWGDGKEKDAPFTIPVQPGNGIMGFFARGGEFVEAIGVYVRPL</sequence>
<accession>A0A921RLG7</accession>
<reference evidence="4" key="2">
    <citation type="submission" date="2020-10" db="EMBL/GenBank/DDBJ databases">
        <authorList>
            <person name="Cooper E.A."/>
            <person name="Brenton Z.W."/>
            <person name="Flinn B.S."/>
            <person name="Jenkins J."/>
            <person name="Shu S."/>
            <person name="Flowers D."/>
            <person name="Luo F."/>
            <person name="Wang Y."/>
            <person name="Xia P."/>
            <person name="Barry K."/>
            <person name="Daum C."/>
            <person name="Lipzen A."/>
            <person name="Yoshinaga Y."/>
            <person name="Schmutz J."/>
            <person name="Saski C."/>
            <person name="Vermerris W."/>
            <person name="Kresovich S."/>
        </authorList>
    </citation>
    <scope>NUCLEOTIDE SEQUENCE</scope>
</reference>
<dbReference type="SMART" id="SM00915">
    <property type="entry name" value="Jacalin"/>
    <property type="match status" value="1"/>
</dbReference>
<proteinExistence type="inferred from homology"/>
<evidence type="ECO:0000256" key="2">
    <source>
        <dbReference type="RuleBase" id="RU363099"/>
    </source>
</evidence>
<dbReference type="SUPFAM" id="SSF51101">
    <property type="entry name" value="Mannose-binding lectins"/>
    <property type="match status" value="1"/>
</dbReference>
<dbReference type="OrthoDB" id="581739at2759"/>
<keyword evidence="2" id="KW-0964">Secreted</keyword>
<reference evidence="4" key="1">
    <citation type="journal article" date="2019" name="BMC Genomics">
        <title>A new reference genome for Sorghum bicolor reveals high levels of sequence similarity between sweet and grain genotypes: implications for the genetics of sugar metabolism.</title>
        <authorList>
            <person name="Cooper E.A."/>
            <person name="Brenton Z.W."/>
            <person name="Flinn B.S."/>
            <person name="Jenkins J."/>
            <person name="Shu S."/>
            <person name="Flowers D."/>
            <person name="Luo F."/>
            <person name="Wang Y."/>
            <person name="Xia P."/>
            <person name="Barry K."/>
            <person name="Daum C."/>
            <person name="Lipzen A."/>
            <person name="Yoshinaga Y."/>
            <person name="Schmutz J."/>
            <person name="Saski C."/>
            <person name="Vermerris W."/>
            <person name="Kresovich S."/>
        </authorList>
    </citation>
    <scope>NUCLEOTIDE SEQUENCE</scope>
</reference>
<evidence type="ECO:0000256" key="1">
    <source>
        <dbReference type="ARBA" id="ARBA00022734"/>
    </source>
</evidence>
<dbReference type="GO" id="GO:0048046">
    <property type="term" value="C:apoplast"/>
    <property type="evidence" value="ECO:0007669"/>
    <property type="project" value="UniProtKB-SubCell"/>
</dbReference>
<dbReference type="GO" id="GO:0030246">
    <property type="term" value="F:carbohydrate binding"/>
    <property type="evidence" value="ECO:0007669"/>
    <property type="project" value="UniProtKB-KW"/>
</dbReference>
<dbReference type="KEGG" id="sbi:8081818"/>
<name>A0A921RLG7_SORBI</name>
<dbReference type="InterPro" id="IPR004265">
    <property type="entry name" value="Dirigent"/>
</dbReference>
<dbReference type="PANTHER" id="PTHR46506">
    <property type="entry name" value="OS05G0143600 PROTEIN"/>
    <property type="match status" value="1"/>
</dbReference>
<organism evidence="4 5">
    <name type="scientific">Sorghum bicolor</name>
    <name type="common">Sorghum</name>
    <name type="synonym">Sorghum vulgare</name>
    <dbReference type="NCBI Taxonomy" id="4558"/>
    <lineage>
        <taxon>Eukaryota</taxon>
        <taxon>Viridiplantae</taxon>
        <taxon>Streptophyta</taxon>
        <taxon>Embryophyta</taxon>
        <taxon>Tracheophyta</taxon>
        <taxon>Spermatophyta</taxon>
        <taxon>Magnoliopsida</taxon>
        <taxon>Liliopsida</taxon>
        <taxon>Poales</taxon>
        <taxon>Poaceae</taxon>
        <taxon>PACMAD clade</taxon>
        <taxon>Panicoideae</taxon>
        <taxon>Andropogonodae</taxon>
        <taxon>Andropogoneae</taxon>
        <taxon>Sorghinae</taxon>
        <taxon>Sorghum</taxon>
    </lineage>
</organism>
<keyword evidence="1" id="KW-0430">Lectin</keyword>
<comment type="similarity">
    <text evidence="2">Belongs to the plant dirigent protein family.</text>
</comment>
<comment type="function">
    <text evidence="2">Dirigent proteins impart stereoselectivity on the phenoxy radical-coupling reaction, yielding optically active lignans from two molecules of coniferyl alcohol in the biosynthesis of lignans, flavonolignans, and alkaloids and thus plays a central role in plant secondary metabolism.</text>
</comment>
<dbReference type="AlphaFoldDB" id="A0A921RLG7"/>
<dbReference type="InterPro" id="IPR001229">
    <property type="entry name" value="Jacalin-like_lectin_dom"/>
</dbReference>
<dbReference type="CDD" id="cd09612">
    <property type="entry name" value="Jacalin"/>
    <property type="match status" value="1"/>
</dbReference>
<comment type="subunit">
    <text evidence="2">Homodimer.</text>
</comment>
<evidence type="ECO:0000313" key="4">
    <source>
        <dbReference type="EMBL" id="KAG0542357.1"/>
    </source>
</evidence>
<dbReference type="Pfam" id="PF03018">
    <property type="entry name" value="Dirigent"/>
    <property type="match status" value="1"/>
</dbReference>
<dbReference type="Proteomes" id="UP000807115">
    <property type="component" value="Chromosome 2"/>
</dbReference>
<evidence type="ECO:0000313" key="5">
    <source>
        <dbReference type="Proteomes" id="UP000807115"/>
    </source>
</evidence>
<protein>
    <recommendedName>
        <fullName evidence="2">Dirigent protein</fullName>
    </recommendedName>
</protein>
<dbReference type="OMA" id="WGSSHEG"/>
<dbReference type="InterPro" id="IPR036404">
    <property type="entry name" value="Jacalin-like_lectin_dom_sf"/>
</dbReference>
<dbReference type="EMBL" id="CM027681">
    <property type="protein sequence ID" value="KAG0542357.1"/>
    <property type="molecule type" value="Genomic_DNA"/>
</dbReference>
<dbReference type="SMR" id="A0A921RLG7"/>